<dbReference type="CDD" id="cd02869">
    <property type="entry name" value="PseudoU_synth_RluA_like"/>
    <property type="match status" value="1"/>
</dbReference>
<dbReference type="RefSeq" id="WP_076734168.1">
    <property type="nucleotide sequence ID" value="NZ_CP019352.1"/>
</dbReference>
<dbReference type="InterPro" id="IPR006224">
    <property type="entry name" value="PsdUridine_synth_RluA-like_CS"/>
</dbReference>
<evidence type="ECO:0000313" key="2">
    <source>
        <dbReference type="EMBL" id="APY01265.1"/>
    </source>
</evidence>
<gene>
    <name evidence="2" type="ORF">BWR22_13430</name>
</gene>
<dbReference type="GO" id="GO:0006396">
    <property type="term" value="P:RNA processing"/>
    <property type="evidence" value="ECO:0007669"/>
    <property type="project" value="UniProtKB-ARBA"/>
</dbReference>
<dbReference type="InterPro" id="IPR006145">
    <property type="entry name" value="PsdUridine_synth_RsuA/RluA"/>
</dbReference>
<dbReference type="InterPro" id="IPR020103">
    <property type="entry name" value="PsdUridine_synth_cat_dom_sf"/>
</dbReference>
<evidence type="ECO:0000313" key="3">
    <source>
        <dbReference type="Proteomes" id="UP000187506"/>
    </source>
</evidence>
<evidence type="ECO:0000259" key="1">
    <source>
        <dbReference type="Pfam" id="PF00849"/>
    </source>
</evidence>
<sequence length="288" mass="32616">MNQTKTHKVPKLTKPIRLQEYGVNIFDSIQTKSALKKALKKNYITVNNLLASTATYIHGGETICLTIKESNKHKTKLVLKLDVLYEDDYLAIIRKPAGILVSGNSFKTVTNALEQNLKPSNLKDSTSPQPVHRLDYPTTGLLLIGKTNSSIRALNKLFENKEIKKTYYAITIGKMQKYGEIASLIDNKPSLSLYEVKASVDSKRFSVLNLVKLKPKTGRKHQLRKHMLSIGHPILGDKDYAIDNLILNGKGLYLHAYSLSFTHPFTNKYIFIEDKLPKRFNKIFSNII</sequence>
<dbReference type="GO" id="GO:0009982">
    <property type="term" value="F:pseudouridine synthase activity"/>
    <property type="evidence" value="ECO:0007669"/>
    <property type="project" value="InterPro"/>
</dbReference>
<dbReference type="Gene3D" id="3.30.2350.10">
    <property type="entry name" value="Pseudouridine synthase"/>
    <property type="match status" value="1"/>
</dbReference>
<name>A0AAC9LPD9_9FLAO</name>
<dbReference type="KEGG" id="lvn:BWR22_13430"/>
<dbReference type="AlphaFoldDB" id="A0AAC9LPD9"/>
<dbReference type="GO" id="GO:0140098">
    <property type="term" value="F:catalytic activity, acting on RNA"/>
    <property type="evidence" value="ECO:0007669"/>
    <property type="project" value="UniProtKB-ARBA"/>
</dbReference>
<dbReference type="InterPro" id="IPR050188">
    <property type="entry name" value="RluA_PseudoU_synthase"/>
</dbReference>
<dbReference type="PANTHER" id="PTHR21600">
    <property type="entry name" value="MITOCHONDRIAL RNA PSEUDOURIDINE SYNTHASE"/>
    <property type="match status" value="1"/>
</dbReference>
<keyword evidence="3" id="KW-1185">Reference proteome</keyword>
<dbReference type="Proteomes" id="UP000187506">
    <property type="component" value="Chromosome"/>
</dbReference>
<proteinExistence type="predicted"/>
<dbReference type="GO" id="GO:0003723">
    <property type="term" value="F:RNA binding"/>
    <property type="evidence" value="ECO:0007669"/>
    <property type="project" value="InterPro"/>
</dbReference>
<dbReference type="GO" id="GO:0001522">
    <property type="term" value="P:pseudouridine synthesis"/>
    <property type="evidence" value="ECO:0007669"/>
    <property type="project" value="InterPro"/>
</dbReference>
<protein>
    <submittedName>
        <fullName evidence="2">RNA pseudouridine synthase</fullName>
    </submittedName>
</protein>
<dbReference type="PROSITE" id="PS01129">
    <property type="entry name" value="PSI_RLU"/>
    <property type="match status" value="1"/>
</dbReference>
<dbReference type="EMBL" id="CP019352">
    <property type="protein sequence ID" value="APY01265.1"/>
    <property type="molecule type" value="Genomic_DNA"/>
</dbReference>
<reference evidence="2 3" key="1">
    <citation type="submission" date="2017-01" db="EMBL/GenBank/DDBJ databases">
        <title>Complete genome of Lacinutrix venerupis DOK2-8 isolated from seawater in Dokdo.</title>
        <authorList>
            <person name="Chi W.-J."/>
            <person name="Kim J.H."/>
        </authorList>
    </citation>
    <scope>NUCLEOTIDE SEQUENCE [LARGE SCALE GENOMIC DNA]</scope>
    <source>
        <strain evidence="2 3">DOK2-8</strain>
    </source>
</reference>
<organism evidence="2 3">
    <name type="scientific">Lacinutrix venerupis</name>
    <dbReference type="NCBI Taxonomy" id="1486034"/>
    <lineage>
        <taxon>Bacteria</taxon>
        <taxon>Pseudomonadati</taxon>
        <taxon>Bacteroidota</taxon>
        <taxon>Flavobacteriia</taxon>
        <taxon>Flavobacteriales</taxon>
        <taxon>Flavobacteriaceae</taxon>
        <taxon>Lacinutrix</taxon>
    </lineage>
</organism>
<dbReference type="Pfam" id="PF00849">
    <property type="entry name" value="PseudoU_synth_2"/>
    <property type="match status" value="1"/>
</dbReference>
<dbReference type="SUPFAM" id="SSF55120">
    <property type="entry name" value="Pseudouridine synthase"/>
    <property type="match status" value="1"/>
</dbReference>
<feature type="domain" description="Pseudouridine synthase RsuA/RluA-like" evidence="1">
    <location>
        <begin position="90"/>
        <end position="228"/>
    </location>
</feature>
<accession>A0AAC9LPD9</accession>